<dbReference type="PROSITE" id="PS51186">
    <property type="entry name" value="GNAT"/>
    <property type="match status" value="1"/>
</dbReference>
<dbReference type="InterPro" id="IPR036527">
    <property type="entry name" value="SCP2_sterol-bd_dom_sf"/>
</dbReference>
<evidence type="ECO:0000313" key="3">
    <source>
        <dbReference type="Proteomes" id="UP001178662"/>
    </source>
</evidence>
<dbReference type="GO" id="GO:0030649">
    <property type="term" value="P:aminoglycoside antibiotic catabolic process"/>
    <property type="evidence" value="ECO:0007669"/>
    <property type="project" value="TreeGrafter"/>
</dbReference>
<dbReference type="Gene3D" id="3.40.630.30">
    <property type="match status" value="2"/>
</dbReference>
<dbReference type="PANTHER" id="PTHR37817:SF1">
    <property type="entry name" value="N-ACETYLTRANSFERASE EIS"/>
    <property type="match status" value="1"/>
</dbReference>
<feature type="domain" description="N-acetyltransferase" evidence="1">
    <location>
        <begin position="1"/>
        <end position="143"/>
    </location>
</feature>
<dbReference type="GO" id="GO:0034069">
    <property type="term" value="F:aminoglycoside N-acetyltransferase activity"/>
    <property type="evidence" value="ECO:0007669"/>
    <property type="project" value="TreeGrafter"/>
</dbReference>
<gene>
    <name evidence="2" type="ORF">P0Y55_00270</name>
</gene>
<keyword evidence="2" id="KW-0012">Acyltransferase</keyword>
<sequence>MVLRQLRTEEFDQSIALSQFAFQFVLPADMLEDMRKKFKPDDYWGIFDESDRLTSKLILLPLQLWVQGRTFAMGGIAGVASWPEARRQGGVKQLLLHALETMRANGQSVSMLHPFAFPFYHKFGWEFTIERKQYTIPVGLLPPRVQTEGRVARIAKQEVNAIFAVIDPVYATYASQFSGTLVRNVEWWENRILNKAGEFAVYYNEAGKAEGYVFCEVASRKMTIHEWVNVTETARLALWTYVSNHDSMIDEVVMKAPVEDPLPFLLSNPRIKQEIEPYFMSRIVDAEAFIGEYPWMVSNQDETLVIRLSDKVAAWNEGLFRLTIAAEGTAVLSRIDPSEETVQDAACDIQTLTALLLGGRSATLLAETGRLQANGETVALFERRIPRRQTYLMDFF</sequence>
<dbReference type="Pfam" id="PF13530">
    <property type="entry name" value="SCP2_2"/>
    <property type="match status" value="1"/>
</dbReference>
<dbReference type="Proteomes" id="UP001178662">
    <property type="component" value="Chromosome"/>
</dbReference>
<evidence type="ECO:0000313" key="2">
    <source>
        <dbReference type="EMBL" id="WEK54553.1"/>
    </source>
</evidence>
<dbReference type="InterPro" id="IPR000182">
    <property type="entry name" value="GNAT_dom"/>
</dbReference>
<reference evidence="2" key="1">
    <citation type="submission" date="2023-03" db="EMBL/GenBank/DDBJ databases">
        <title>Andean soil-derived lignocellulolytic bacterial consortium as a source of novel taxa and putative plastic-active enzymes.</title>
        <authorList>
            <person name="Diaz-Garcia L."/>
            <person name="Chuvochina M."/>
            <person name="Feuerriegel G."/>
            <person name="Bunk B."/>
            <person name="Sproer C."/>
            <person name="Streit W.R."/>
            <person name="Rodriguez L.M."/>
            <person name="Overmann J."/>
            <person name="Jimenez D.J."/>
        </authorList>
    </citation>
    <scope>NUCLEOTIDE SEQUENCE</scope>
    <source>
        <strain evidence="2">MAG 2441</strain>
    </source>
</reference>
<dbReference type="AlphaFoldDB" id="A0AA95EW79"/>
<dbReference type="EC" id="2.3.1.-" evidence="2"/>
<dbReference type="SUPFAM" id="SSF55729">
    <property type="entry name" value="Acyl-CoA N-acyltransferases (Nat)"/>
    <property type="match status" value="1"/>
</dbReference>
<dbReference type="InterPro" id="IPR025559">
    <property type="entry name" value="Eis_dom"/>
</dbReference>
<dbReference type="PANTHER" id="PTHR37817">
    <property type="entry name" value="N-ACETYLTRANSFERASE EIS"/>
    <property type="match status" value="1"/>
</dbReference>
<organism evidence="2 3">
    <name type="scientific">Candidatus Cohnella colombiensis</name>
    <dbReference type="NCBI Taxonomy" id="3121368"/>
    <lineage>
        <taxon>Bacteria</taxon>
        <taxon>Bacillati</taxon>
        <taxon>Bacillota</taxon>
        <taxon>Bacilli</taxon>
        <taxon>Bacillales</taxon>
        <taxon>Paenibacillaceae</taxon>
        <taxon>Cohnella</taxon>
    </lineage>
</organism>
<keyword evidence="3" id="KW-1185">Reference proteome</keyword>
<dbReference type="Pfam" id="PF17668">
    <property type="entry name" value="Acetyltransf_17"/>
    <property type="match status" value="1"/>
</dbReference>
<keyword evidence="2" id="KW-0808">Transferase</keyword>
<name>A0AA95EW79_9BACL</name>
<dbReference type="EMBL" id="CP119317">
    <property type="protein sequence ID" value="WEK54553.1"/>
    <property type="molecule type" value="Genomic_DNA"/>
</dbReference>
<dbReference type="SUPFAM" id="SSF55718">
    <property type="entry name" value="SCP-like"/>
    <property type="match status" value="1"/>
</dbReference>
<protein>
    <submittedName>
        <fullName evidence="2">GNAT family N-acetyltransferase</fullName>
        <ecNumber evidence="2">2.3.1.-</ecNumber>
    </submittedName>
</protein>
<evidence type="ECO:0000259" key="1">
    <source>
        <dbReference type="PROSITE" id="PS51186"/>
    </source>
</evidence>
<proteinExistence type="predicted"/>
<dbReference type="Pfam" id="PF13527">
    <property type="entry name" value="Acetyltransf_9"/>
    <property type="match status" value="1"/>
</dbReference>
<dbReference type="InterPro" id="IPR051554">
    <property type="entry name" value="Acetyltransferase_Eis"/>
</dbReference>
<accession>A0AA95EW79</accession>
<dbReference type="InterPro" id="IPR041380">
    <property type="entry name" value="Acetyltransf_17"/>
</dbReference>
<dbReference type="InterPro" id="IPR016181">
    <property type="entry name" value="Acyl_CoA_acyltransferase"/>
</dbReference>
<dbReference type="Gene3D" id="3.30.1050.10">
    <property type="entry name" value="SCP2 sterol-binding domain"/>
    <property type="match status" value="1"/>
</dbReference>